<reference evidence="2 3" key="1">
    <citation type="submission" date="2015-09" db="EMBL/GenBank/DDBJ databases">
        <title>Genome announcement of multiple Pseudomonas syringae strains.</title>
        <authorList>
            <person name="Thakur S."/>
            <person name="Wang P.W."/>
            <person name="Gong Y."/>
            <person name="Weir B.S."/>
            <person name="Guttman D.S."/>
        </authorList>
    </citation>
    <scope>NUCLEOTIDE SEQUENCE [LARGE SCALE GENOMIC DNA]</scope>
    <source>
        <strain evidence="2 3">ICMP17001</strain>
    </source>
</reference>
<evidence type="ECO:0000313" key="2">
    <source>
        <dbReference type="EMBL" id="KPW90337.1"/>
    </source>
</evidence>
<comment type="caution">
    <text evidence="2">The sequence shown here is derived from an EMBL/GenBank/DDBJ whole genome shotgun (WGS) entry which is preliminary data.</text>
</comment>
<feature type="region of interest" description="Disordered" evidence="1">
    <location>
        <begin position="1"/>
        <end position="28"/>
    </location>
</feature>
<dbReference type="Proteomes" id="UP000051335">
    <property type="component" value="Unassembled WGS sequence"/>
</dbReference>
<gene>
    <name evidence="2" type="ORF">ALO75_200155</name>
</gene>
<organism evidence="2 3">
    <name type="scientific">Pseudomonas syringae pv. coryli</name>
    <dbReference type="NCBI Taxonomy" id="317659"/>
    <lineage>
        <taxon>Bacteria</taxon>
        <taxon>Pseudomonadati</taxon>
        <taxon>Pseudomonadota</taxon>
        <taxon>Gammaproteobacteria</taxon>
        <taxon>Pseudomonadales</taxon>
        <taxon>Pseudomonadaceae</taxon>
        <taxon>Pseudomonas</taxon>
    </lineage>
</organism>
<dbReference type="EMBL" id="LJQC01000946">
    <property type="protein sequence ID" value="KPW90337.1"/>
    <property type="molecule type" value="Genomic_DNA"/>
</dbReference>
<proteinExistence type="predicted"/>
<dbReference type="AlphaFoldDB" id="A0A0P9MP85"/>
<accession>A0A0P9MP85</accession>
<dbReference type="GO" id="GO:0016740">
    <property type="term" value="F:transferase activity"/>
    <property type="evidence" value="ECO:0007669"/>
    <property type="project" value="UniProtKB-KW"/>
</dbReference>
<protein>
    <submittedName>
        <fullName evidence="2">Arginine N-succinyltransferase</fullName>
    </submittedName>
</protein>
<keyword evidence="3" id="KW-1185">Reference proteome</keyword>
<keyword evidence="2" id="KW-0808">Transferase</keyword>
<evidence type="ECO:0000313" key="3">
    <source>
        <dbReference type="Proteomes" id="UP000051335"/>
    </source>
</evidence>
<name>A0A0P9MP85_9PSED</name>
<evidence type="ECO:0000256" key="1">
    <source>
        <dbReference type="SAM" id="MobiDB-lite"/>
    </source>
</evidence>
<sequence length="70" mass="7522">MFREKLGGMNRKSYARNDNPAQASAGPMLLRTATSNTAARKIREMFGSASTPATPQATRLAINVATKARP</sequence>